<feature type="transmembrane region" description="Helical" evidence="7">
    <location>
        <begin position="153"/>
        <end position="175"/>
    </location>
</feature>
<dbReference type="Pfam" id="PF00528">
    <property type="entry name" value="BPD_transp_1"/>
    <property type="match status" value="1"/>
</dbReference>
<protein>
    <submittedName>
        <fullName evidence="9">Glycerol-3-phosphate ABC transporter permease protein UgpE</fullName>
    </submittedName>
</protein>
<feature type="transmembrane region" description="Helical" evidence="7">
    <location>
        <begin position="113"/>
        <end position="132"/>
    </location>
</feature>
<dbReference type="CDD" id="cd06261">
    <property type="entry name" value="TM_PBP2"/>
    <property type="match status" value="1"/>
</dbReference>
<evidence type="ECO:0000256" key="2">
    <source>
        <dbReference type="ARBA" id="ARBA00022448"/>
    </source>
</evidence>
<dbReference type="AlphaFoldDB" id="A0A090SML0"/>
<dbReference type="SUPFAM" id="SSF161098">
    <property type="entry name" value="MetI-like"/>
    <property type="match status" value="1"/>
</dbReference>
<feature type="transmembrane region" description="Helical" evidence="7">
    <location>
        <begin position="78"/>
        <end position="101"/>
    </location>
</feature>
<gene>
    <name evidence="9" type="ORF">JCM19235_3619</name>
</gene>
<keyword evidence="10" id="KW-1185">Reference proteome</keyword>
<feature type="transmembrane region" description="Helical" evidence="7">
    <location>
        <begin position="42"/>
        <end position="66"/>
    </location>
</feature>
<evidence type="ECO:0000259" key="8">
    <source>
        <dbReference type="PROSITE" id="PS50928"/>
    </source>
</evidence>
<evidence type="ECO:0000256" key="7">
    <source>
        <dbReference type="RuleBase" id="RU363032"/>
    </source>
</evidence>
<keyword evidence="5 7" id="KW-1133">Transmembrane helix</keyword>
<dbReference type="Proteomes" id="UP000029228">
    <property type="component" value="Unassembled WGS sequence"/>
</dbReference>
<keyword evidence="4 7" id="KW-0812">Transmembrane</keyword>
<comment type="subcellular location">
    <subcellularLocation>
        <location evidence="1 7">Cell membrane</location>
        <topology evidence="1 7">Multi-pass membrane protein</topology>
    </subcellularLocation>
</comment>
<keyword evidence="3" id="KW-1003">Cell membrane</keyword>
<feature type="transmembrane region" description="Helical" evidence="7">
    <location>
        <begin position="212"/>
        <end position="233"/>
    </location>
</feature>
<dbReference type="PANTHER" id="PTHR43744">
    <property type="entry name" value="ABC TRANSPORTER PERMEASE PROTEIN MG189-RELATED-RELATED"/>
    <property type="match status" value="1"/>
</dbReference>
<sequence length="247" mass="27445">MVITSLKPEDEIFTNTLSIMPSNFSMYENYHTALTQTPLIQFMINGVIVTIAIFLSQIVVAVPAAYALSKLEYYGKEVIFIAVVACLMIPPQVVSIPWYLLMYKFGWLDTYEGLVAPFTISVFGIFLMRQFFNSVPTDLVSAARMDGFSEFGIVWKIMVPTAIPALISFGVFSIVAHWNDYFWPLIVANSQEIYTPPLGVVAFKSDEAGDSYGPLMAAATIIVAPLVICYLIAQKRFIEGITMSGIK</sequence>
<evidence type="ECO:0000256" key="4">
    <source>
        <dbReference type="ARBA" id="ARBA00022692"/>
    </source>
</evidence>
<proteinExistence type="inferred from homology"/>
<keyword evidence="2 7" id="KW-0813">Transport</keyword>
<accession>A0A090SML0</accession>
<reference evidence="9 10" key="1">
    <citation type="submission" date="2014-09" db="EMBL/GenBank/DDBJ databases">
        <title>Vibrio maritimus JCM 19235. (C45) whole genome shotgun sequence.</title>
        <authorList>
            <person name="Sawabe T."/>
            <person name="Meirelles P."/>
            <person name="Nakanishi M."/>
            <person name="Sayaka M."/>
            <person name="Hattori M."/>
            <person name="Ohkuma M."/>
        </authorList>
    </citation>
    <scope>NUCLEOTIDE SEQUENCE [LARGE SCALE GENOMIC DNA]</scope>
    <source>
        <strain evidence="10">JCM19235</strain>
    </source>
</reference>
<evidence type="ECO:0000313" key="9">
    <source>
        <dbReference type="EMBL" id="GAL20617.1"/>
    </source>
</evidence>
<organism evidence="9 10">
    <name type="scientific">Vibrio maritimus</name>
    <dbReference type="NCBI Taxonomy" id="990268"/>
    <lineage>
        <taxon>Bacteria</taxon>
        <taxon>Pseudomonadati</taxon>
        <taxon>Pseudomonadota</taxon>
        <taxon>Gammaproteobacteria</taxon>
        <taxon>Vibrionales</taxon>
        <taxon>Vibrionaceae</taxon>
        <taxon>Vibrio</taxon>
    </lineage>
</organism>
<evidence type="ECO:0000256" key="1">
    <source>
        <dbReference type="ARBA" id="ARBA00004651"/>
    </source>
</evidence>
<dbReference type="Gene3D" id="1.10.3720.10">
    <property type="entry name" value="MetI-like"/>
    <property type="match status" value="1"/>
</dbReference>
<evidence type="ECO:0000256" key="6">
    <source>
        <dbReference type="ARBA" id="ARBA00023136"/>
    </source>
</evidence>
<dbReference type="InterPro" id="IPR000515">
    <property type="entry name" value="MetI-like"/>
</dbReference>
<keyword evidence="6 7" id="KW-0472">Membrane</keyword>
<evidence type="ECO:0000256" key="3">
    <source>
        <dbReference type="ARBA" id="ARBA00022475"/>
    </source>
</evidence>
<dbReference type="EMBL" id="BBMR01000006">
    <property type="protein sequence ID" value="GAL20617.1"/>
    <property type="molecule type" value="Genomic_DNA"/>
</dbReference>
<dbReference type="PANTHER" id="PTHR43744:SF12">
    <property type="entry name" value="ABC TRANSPORTER PERMEASE PROTEIN MG189-RELATED"/>
    <property type="match status" value="1"/>
</dbReference>
<evidence type="ECO:0000313" key="10">
    <source>
        <dbReference type="Proteomes" id="UP000029228"/>
    </source>
</evidence>
<dbReference type="STRING" id="990268.JCM19235_3619"/>
<dbReference type="PROSITE" id="PS50928">
    <property type="entry name" value="ABC_TM1"/>
    <property type="match status" value="1"/>
</dbReference>
<evidence type="ECO:0000256" key="5">
    <source>
        <dbReference type="ARBA" id="ARBA00022989"/>
    </source>
</evidence>
<name>A0A090SML0_9VIBR</name>
<comment type="caution">
    <text evidence="9">The sequence shown here is derived from an EMBL/GenBank/DDBJ whole genome shotgun (WGS) entry which is preliminary data.</text>
</comment>
<dbReference type="GO" id="GO:0055085">
    <property type="term" value="P:transmembrane transport"/>
    <property type="evidence" value="ECO:0007669"/>
    <property type="project" value="InterPro"/>
</dbReference>
<feature type="domain" description="ABC transmembrane type-1" evidence="8">
    <location>
        <begin position="43"/>
        <end position="233"/>
    </location>
</feature>
<dbReference type="InterPro" id="IPR035906">
    <property type="entry name" value="MetI-like_sf"/>
</dbReference>
<dbReference type="GO" id="GO:0005886">
    <property type="term" value="C:plasma membrane"/>
    <property type="evidence" value="ECO:0007669"/>
    <property type="project" value="UniProtKB-SubCell"/>
</dbReference>
<comment type="similarity">
    <text evidence="7">Belongs to the binding-protein-dependent transport system permease family.</text>
</comment>